<evidence type="ECO:0000313" key="3">
    <source>
        <dbReference type="Proteomes" id="UP001190700"/>
    </source>
</evidence>
<dbReference type="AlphaFoldDB" id="A0AAE0L5X4"/>
<proteinExistence type="predicted"/>
<organism evidence="2 3">
    <name type="scientific">Cymbomonas tetramitiformis</name>
    <dbReference type="NCBI Taxonomy" id="36881"/>
    <lineage>
        <taxon>Eukaryota</taxon>
        <taxon>Viridiplantae</taxon>
        <taxon>Chlorophyta</taxon>
        <taxon>Pyramimonadophyceae</taxon>
        <taxon>Pyramimonadales</taxon>
        <taxon>Pyramimonadaceae</taxon>
        <taxon>Cymbomonas</taxon>
    </lineage>
</organism>
<protein>
    <recommendedName>
        <fullName evidence="1">BSD domain-containing protein</fullName>
    </recommendedName>
</protein>
<gene>
    <name evidence="2" type="ORF">CYMTET_18775</name>
</gene>
<comment type="caution">
    <text evidence="2">The sequence shown here is derived from an EMBL/GenBank/DDBJ whole genome shotgun (WGS) entry which is preliminary data.</text>
</comment>
<keyword evidence="3" id="KW-1185">Reference proteome</keyword>
<dbReference type="SUPFAM" id="SSF140383">
    <property type="entry name" value="BSD domain-like"/>
    <property type="match status" value="1"/>
</dbReference>
<dbReference type="PROSITE" id="PS50858">
    <property type="entry name" value="BSD"/>
    <property type="match status" value="1"/>
</dbReference>
<dbReference type="EMBL" id="LGRX02008697">
    <property type="protein sequence ID" value="KAK3272959.1"/>
    <property type="molecule type" value="Genomic_DNA"/>
</dbReference>
<feature type="domain" description="BSD" evidence="1">
    <location>
        <begin position="64"/>
        <end position="121"/>
    </location>
</feature>
<evidence type="ECO:0000259" key="1">
    <source>
        <dbReference type="PROSITE" id="PS50858"/>
    </source>
</evidence>
<sequence length="154" mass="17654">MGAQESKNPDIVLQPWPIMVHLCLKELSLLMPTDHICADYGPLEKIAEMCCQDEKSLGRRRDNAVVALTVDPTSDTLHMELFEDLMQRYPAVGTARMKFVPGRLSEAQFWSNLFDYLKVEVLRLYMKHPLSAPYTYIALQALEKVAWDARQLDP</sequence>
<dbReference type="InterPro" id="IPR005607">
    <property type="entry name" value="BSD_dom"/>
</dbReference>
<reference evidence="2 3" key="1">
    <citation type="journal article" date="2015" name="Genome Biol. Evol.">
        <title>Comparative Genomics of a Bacterivorous Green Alga Reveals Evolutionary Causalities and Consequences of Phago-Mixotrophic Mode of Nutrition.</title>
        <authorList>
            <person name="Burns J.A."/>
            <person name="Paasch A."/>
            <person name="Narechania A."/>
            <person name="Kim E."/>
        </authorList>
    </citation>
    <scope>NUCLEOTIDE SEQUENCE [LARGE SCALE GENOMIC DNA]</scope>
    <source>
        <strain evidence="2 3">PLY_AMNH</strain>
    </source>
</reference>
<accession>A0AAE0L5X4</accession>
<name>A0AAE0L5X4_9CHLO</name>
<dbReference type="Pfam" id="PF03909">
    <property type="entry name" value="BSD"/>
    <property type="match status" value="1"/>
</dbReference>
<dbReference type="InterPro" id="IPR035925">
    <property type="entry name" value="BSD_dom_sf"/>
</dbReference>
<evidence type="ECO:0000313" key="2">
    <source>
        <dbReference type="EMBL" id="KAK3272959.1"/>
    </source>
</evidence>
<dbReference type="Proteomes" id="UP001190700">
    <property type="component" value="Unassembled WGS sequence"/>
</dbReference>